<protein>
    <submittedName>
        <fullName evidence="1">Uncharacterized protein</fullName>
    </submittedName>
</protein>
<dbReference type="EMBL" id="CP159992">
    <property type="protein sequence ID" value="XCP93906.1"/>
    <property type="molecule type" value="Genomic_DNA"/>
</dbReference>
<reference evidence="1" key="1">
    <citation type="submission" date="2024-05" db="EMBL/GenBank/DDBJ databases">
        <title>Draft genome assemblies of 36 bacteria isolated from hibernating arctic ground squirrels.</title>
        <authorList>
            <person name="McKee H."/>
            <person name="Mullen L."/>
            <person name="Drown D.M."/>
            <person name="Duddleston K.N."/>
        </authorList>
    </citation>
    <scope>NUCLEOTIDE SEQUENCE</scope>
    <source>
        <strain evidence="1">AN1007</strain>
    </source>
</reference>
<dbReference type="AlphaFoldDB" id="A0AAU8NB96"/>
<name>A0AAU8NB96_9BACL</name>
<evidence type="ECO:0000313" key="1">
    <source>
        <dbReference type="EMBL" id="XCP93906.1"/>
    </source>
</evidence>
<dbReference type="RefSeq" id="WP_342554197.1">
    <property type="nucleotide sequence ID" value="NZ_CP159992.1"/>
</dbReference>
<accession>A0AAU8NB96</accession>
<sequence>MDKQSDLTRKMLLNSNSRGVVDEVVPMNEAVEDAEFSDELDDHNLQGRSFWNNDGEGQQHEWSGRIETHSMFRRSYE</sequence>
<proteinExistence type="predicted"/>
<organism evidence="1">
    <name type="scientific">Paenibacillus sp. AN1007</name>
    <dbReference type="NCBI Taxonomy" id="3151385"/>
    <lineage>
        <taxon>Bacteria</taxon>
        <taxon>Bacillati</taxon>
        <taxon>Bacillota</taxon>
        <taxon>Bacilli</taxon>
        <taxon>Bacillales</taxon>
        <taxon>Paenibacillaceae</taxon>
        <taxon>Paenibacillus</taxon>
    </lineage>
</organism>
<gene>
    <name evidence="1" type="ORF">ABXS70_22340</name>
</gene>